<gene>
    <name evidence="1" type="ORF">H7965_15600</name>
</gene>
<organism evidence="1 2">
    <name type="scientific">Siccirubricoccus deserti</name>
    <dbReference type="NCBI Taxonomy" id="2013562"/>
    <lineage>
        <taxon>Bacteria</taxon>
        <taxon>Pseudomonadati</taxon>
        <taxon>Pseudomonadota</taxon>
        <taxon>Alphaproteobacteria</taxon>
        <taxon>Acetobacterales</taxon>
        <taxon>Roseomonadaceae</taxon>
        <taxon>Siccirubricoccus</taxon>
    </lineage>
</organism>
<protein>
    <submittedName>
        <fullName evidence="1">Uncharacterized protein</fullName>
    </submittedName>
</protein>
<proteinExistence type="predicted"/>
<evidence type="ECO:0000313" key="1">
    <source>
        <dbReference type="EMBL" id="MBC4016746.1"/>
    </source>
</evidence>
<dbReference type="EMBL" id="JACOMF010000018">
    <property type="protein sequence ID" value="MBC4016746.1"/>
    <property type="molecule type" value="Genomic_DNA"/>
</dbReference>
<sequence length="141" mass="15629">MQFICDAPGQKTWFRIETEAEAARESELMRHAVEKHFQQAHEEASQSYRPAPGPIFEQDIGRGAHIQRTMPLFLTLRDGEGNALATAMLPQAGQQGTSVTPIVVGPANSDPYPAHGDAIEALGRHFGRTLDRARCYPYRRG</sequence>
<accession>A0A9X0QZB7</accession>
<keyword evidence="2" id="KW-1185">Reference proteome</keyword>
<comment type="caution">
    <text evidence="1">The sequence shown here is derived from an EMBL/GenBank/DDBJ whole genome shotgun (WGS) entry which is preliminary data.</text>
</comment>
<evidence type="ECO:0000313" key="2">
    <source>
        <dbReference type="Proteomes" id="UP000600101"/>
    </source>
</evidence>
<dbReference type="RefSeq" id="WP_186771513.1">
    <property type="nucleotide sequence ID" value="NZ_JACOMF010000018.1"/>
</dbReference>
<reference evidence="1" key="1">
    <citation type="submission" date="2020-08" db="EMBL/GenBank/DDBJ databases">
        <authorList>
            <person name="Hu Y."/>
            <person name="Nguyen S.V."/>
            <person name="Li F."/>
            <person name="Fanning S."/>
        </authorList>
    </citation>
    <scope>NUCLEOTIDE SEQUENCE</scope>
    <source>
        <strain evidence="1">SYSU D8009</strain>
    </source>
</reference>
<dbReference type="Proteomes" id="UP000600101">
    <property type="component" value="Unassembled WGS sequence"/>
</dbReference>
<dbReference type="AlphaFoldDB" id="A0A9X0QZB7"/>
<name>A0A9X0QZB7_9PROT</name>